<evidence type="ECO:0008006" key="4">
    <source>
        <dbReference type="Google" id="ProtNLM"/>
    </source>
</evidence>
<evidence type="ECO:0000313" key="2">
    <source>
        <dbReference type="EMBL" id="KAL0949679.1"/>
    </source>
</evidence>
<protein>
    <recommendedName>
        <fullName evidence="4">WW domain-containing protein</fullName>
    </recommendedName>
</protein>
<feature type="transmembrane region" description="Helical" evidence="1">
    <location>
        <begin position="404"/>
        <end position="430"/>
    </location>
</feature>
<evidence type="ECO:0000313" key="3">
    <source>
        <dbReference type="Proteomes" id="UP001556367"/>
    </source>
</evidence>
<name>A0ABR3J267_9AGAR</name>
<feature type="transmembrane region" description="Helical" evidence="1">
    <location>
        <begin position="328"/>
        <end position="345"/>
    </location>
</feature>
<dbReference type="Proteomes" id="UP001556367">
    <property type="component" value="Unassembled WGS sequence"/>
</dbReference>
<keyword evidence="1" id="KW-1133">Transmembrane helix</keyword>
<comment type="caution">
    <text evidence="2">The sequence shown here is derived from an EMBL/GenBank/DDBJ whole genome shotgun (WGS) entry which is preliminary data.</text>
</comment>
<proteinExistence type="predicted"/>
<feature type="transmembrane region" description="Helical" evidence="1">
    <location>
        <begin position="272"/>
        <end position="294"/>
    </location>
</feature>
<keyword evidence="1" id="KW-0812">Transmembrane</keyword>
<feature type="transmembrane region" description="Helical" evidence="1">
    <location>
        <begin position="442"/>
        <end position="465"/>
    </location>
</feature>
<evidence type="ECO:0000256" key="1">
    <source>
        <dbReference type="SAM" id="Phobius"/>
    </source>
</evidence>
<dbReference type="EMBL" id="JASNQZ010000012">
    <property type="protein sequence ID" value="KAL0949679.1"/>
    <property type="molecule type" value="Genomic_DNA"/>
</dbReference>
<keyword evidence="3" id="KW-1185">Reference proteome</keyword>
<organism evidence="2 3">
    <name type="scientific">Hohenbuehelia grisea</name>
    <dbReference type="NCBI Taxonomy" id="104357"/>
    <lineage>
        <taxon>Eukaryota</taxon>
        <taxon>Fungi</taxon>
        <taxon>Dikarya</taxon>
        <taxon>Basidiomycota</taxon>
        <taxon>Agaricomycotina</taxon>
        <taxon>Agaricomycetes</taxon>
        <taxon>Agaricomycetidae</taxon>
        <taxon>Agaricales</taxon>
        <taxon>Pleurotineae</taxon>
        <taxon>Pleurotaceae</taxon>
        <taxon>Hohenbuehelia</taxon>
    </lineage>
</organism>
<feature type="transmembrane region" description="Helical" evidence="1">
    <location>
        <begin position="351"/>
        <end position="375"/>
    </location>
</feature>
<sequence length="495" mass="56393">MTALHLTPDSPLKSKTELTLCTPSHTHVLRLSRDLSFAELPNLPADWRLCVHPKGWIYFYHEGMRVVTDSDVRDPFVHLRIMDQINSSGFDDLGEEMEVQVHTGHISLLSSVTDQSHLHLHVNHKNCIASYNLQEVLSEHVALLSPDDFNRRRRMYWNYLWNHPAHIPTPDRAVSEATDALTWFYTDNLISGAKSVAPFSKAECEDLSRVIKDLTLPCNSDSVSKTVFLSWLLREVCSFRDAEHYGRYTLKQSQAFDASRQPARFESRTPGWLSQTILNFVTNFLFFSIPWTYLAHVKSSSEFRGRLANVQKNWEEYIARLVREYSHFLLISTVLLSATVSFLALPDIAQAARVAGTVSTFTSLGSIIVGVFSIWRHQTNSRTAASFTYMHNAQRSYLGYHGHAMLLSLPPVLLVWSIVTFSISIVAYTLQGITDQDVFDRGSTLIIIAVFAVILIMVALALYTFSIIWKFKQPRIWPWWLHPGRSGRNKTASMA</sequence>
<accession>A0ABR3J267</accession>
<gene>
    <name evidence="2" type="ORF">HGRIS_009717</name>
</gene>
<keyword evidence="1" id="KW-0472">Membrane</keyword>
<reference evidence="3" key="1">
    <citation type="submission" date="2024-06" db="EMBL/GenBank/DDBJ databases">
        <title>Multi-omics analyses provide insights into the biosynthesis of the anticancer antibiotic pleurotin in Hohenbuehelia grisea.</title>
        <authorList>
            <person name="Weaver J.A."/>
            <person name="Alberti F."/>
        </authorList>
    </citation>
    <scope>NUCLEOTIDE SEQUENCE [LARGE SCALE GENOMIC DNA]</scope>
    <source>
        <strain evidence="3">T-177</strain>
    </source>
</reference>